<feature type="compositionally biased region" description="Acidic residues" evidence="1">
    <location>
        <begin position="121"/>
        <end position="136"/>
    </location>
</feature>
<evidence type="ECO:0008006" key="3">
    <source>
        <dbReference type="Google" id="ProtNLM"/>
    </source>
</evidence>
<evidence type="ECO:0000313" key="2">
    <source>
        <dbReference type="EMBL" id="ETM37988.1"/>
    </source>
</evidence>
<organism evidence="2">
    <name type="scientific">Phytophthora nicotianae</name>
    <name type="common">Potato buckeye rot agent</name>
    <name type="synonym">Phytophthora parasitica</name>
    <dbReference type="NCBI Taxonomy" id="4792"/>
    <lineage>
        <taxon>Eukaryota</taxon>
        <taxon>Sar</taxon>
        <taxon>Stramenopiles</taxon>
        <taxon>Oomycota</taxon>
        <taxon>Peronosporomycetes</taxon>
        <taxon>Peronosporales</taxon>
        <taxon>Peronosporaceae</taxon>
        <taxon>Phytophthora</taxon>
    </lineage>
</organism>
<feature type="region of interest" description="Disordered" evidence="1">
    <location>
        <begin position="1"/>
        <end position="27"/>
    </location>
</feature>
<dbReference type="AlphaFoldDB" id="W2MQR6"/>
<proteinExistence type="predicted"/>
<feature type="non-terminal residue" evidence="2">
    <location>
        <position position="297"/>
    </location>
</feature>
<feature type="non-terminal residue" evidence="2">
    <location>
        <position position="1"/>
    </location>
</feature>
<sequence>TEGIEHLPETTDAVVQEVPEDDEDSTEEPIMEIPNESTENAAIATTHVPDIIGAVPLDEFDSDNFLDALRRDHIFAPGERDDLNTGEEDWLLSLNSDAEGDEESILFDEDGDDQGKSNGEEVYDSEADDADVNNDDEVPLDLDLTEEELDRLQADEWDVFLDCDSHQVQLDPTPLYDGPSGPTRAALAYATNPLAIFYFFLPKELWRKIAEETNNLLACVDEIAQAMRARASQRREAVPSTMVYTVEEYKTKLKRKNAIQPHEIIRFIGVLIVAGASTRKPQSTLDHEGGGSAVKRH</sequence>
<dbReference type="Proteomes" id="UP000054532">
    <property type="component" value="Unassembled WGS sequence"/>
</dbReference>
<feature type="compositionally biased region" description="Acidic residues" evidence="1">
    <location>
        <begin position="18"/>
        <end position="27"/>
    </location>
</feature>
<gene>
    <name evidence="2" type="ORF">L914_15608</name>
</gene>
<evidence type="ECO:0000256" key="1">
    <source>
        <dbReference type="SAM" id="MobiDB-lite"/>
    </source>
</evidence>
<accession>W2MQR6</accession>
<feature type="region of interest" description="Disordered" evidence="1">
    <location>
        <begin position="106"/>
        <end position="136"/>
    </location>
</feature>
<dbReference type="EMBL" id="KI694987">
    <property type="protein sequence ID" value="ETM37988.1"/>
    <property type="molecule type" value="Genomic_DNA"/>
</dbReference>
<reference evidence="2" key="1">
    <citation type="submission" date="2013-11" db="EMBL/GenBank/DDBJ databases">
        <title>The Genome Sequence of Phytophthora parasitica IAC_01/95.</title>
        <authorList>
            <consortium name="The Broad Institute Genomics Platform"/>
            <person name="Russ C."/>
            <person name="Tyler B."/>
            <person name="Panabieres F."/>
            <person name="Shan W."/>
            <person name="Tripathy S."/>
            <person name="Grunwald N."/>
            <person name="Machado M."/>
            <person name="Johnson C.S."/>
            <person name="Arredondo F."/>
            <person name="Hong C."/>
            <person name="Coffey M."/>
            <person name="Young S.K."/>
            <person name="Zeng Q."/>
            <person name="Gargeya S."/>
            <person name="Fitzgerald M."/>
            <person name="Abouelleil A."/>
            <person name="Alvarado L."/>
            <person name="Chapman S.B."/>
            <person name="Gainer-Dewar J."/>
            <person name="Goldberg J."/>
            <person name="Griggs A."/>
            <person name="Gujja S."/>
            <person name="Hansen M."/>
            <person name="Howarth C."/>
            <person name="Imamovic A."/>
            <person name="Ireland A."/>
            <person name="Larimer J."/>
            <person name="McCowan C."/>
            <person name="Murphy C."/>
            <person name="Pearson M."/>
            <person name="Poon T.W."/>
            <person name="Priest M."/>
            <person name="Roberts A."/>
            <person name="Saif S."/>
            <person name="Shea T."/>
            <person name="Sykes S."/>
            <person name="Wortman J."/>
            <person name="Nusbaum C."/>
            <person name="Birren B."/>
        </authorList>
    </citation>
    <scope>NUCLEOTIDE SEQUENCE [LARGE SCALE GENOMIC DNA]</scope>
    <source>
        <strain evidence="2">IAC_01/95</strain>
    </source>
</reference>
<dbReference type="VEuPathDB" id="FungiDB:PPTG_21279"/>
<name>W2MQR6_PHYNI</name>
<protein>
    <recommendedName>
        <fullName evidence="3">PiggyBac transposable element-derived protein domain-containing protein</fullName>
    </recommendedName>
</protein>